<organism evidence="2 3">
    <name type="scientific">Halobacillus naozhouensis</name>
    <dbReference type="NCBI Taxonomy" id="554880"/>
    <lineage>
        <taxon>Bacteria</taxon>
        <taxon>Bacillati</taxon>
        <taxon>Bacillota</taxon>
        <taxon>Bacilli</taxon>
        <taxon>Bacillales</taxon>
        <taxon>Bacillaceae</taxon>
        <taxon>Halobacillus</taxon>
    </lineage>
</organism>
<dbReference type="RefSeq" id="WP_283076690.1">
    <property type="nucleotide sequence ID" value="NZ_CP121671.1"/>
</dbReference>
<feature type="transmembrane region" description="Helical" evidence="1">
    <location>
        <begin position="6"/>
        <end position="21"/>
    </location>
</feature>
<name>A0ABY8IZR4_9BACI</name>
<accession>A0ABY8IZR4</accession>
<evidence type="ECO:0000313" key="3">
    <source>
        <dbReference type="Proteomes" id="UP001221597"/>
    </source>
</evidence>
<feature type="transmembrane region" description="Helical" evidence="1">
    <location>
        <begin position="33"/>
        <end position="53"/>
    </location>
</feature>
<protein>
    <submittedName>
        <fullName evidence="2">Uncharacterized protein</fullName>
    </submittedName>
</protein>
<gene>
    <name evidence="2" type="ORF">P9989_20490</name>
</gene>
<keyword evidence="3" id="KW-1185">Reference proteome</keyword>
<feature type="transmembrane region" description="Helical" evidence="1">
    <location>
        <begin position="59"/>
        <end position="76"/>
    </location>
</feature>
<evidence type="ECO:0000313" key="2">
    <source>
        <dbReference type="EMBL" id="WFT74694.1"/>
    </source>
</evidence>
<keyword evidence="1" id="KW-0472">Membrane</keyword>
<keyword evidence="1" id="KW-1133">Transmembrane helix</keyword>
<reference evidence="2 3" key="1">
    <citation type="submission" date="2023-04" db="EMBL/GenBank/DDBJ databases">
        <title>Genome sequence of Halobacillus naozhouensis KACC 21980.</title>
        <authorList>
            <person name="Kim S."/>
            <person name="Heo J."/>
            <person name="Kwon S.-W."/>
        </authorList>
    </citation>
    <scope>NUCLEOTIDE SEQUENCE [LARGE SCALE GENOMIC DNA]</scope>
    <source>
        <strain evidence="2 3">KCTC 13234</strain>
    </source>
</reference>
<dbReference type="EMBL" id="CP121671">
    <property type="protein sequence ID" value="WFT74694.1"/>
    <property type="molecule type" value="Genomic_DNA"/>
</dbReference>
<dbReference type="Proteomes" id="UP001221597">
    <property type="component" value="Chromosome"/>
</dbReference>
<keyword evidence="1" id="KW-0812">Transmembrane</keyword>
<evidence type="ECO:0000256" key="1">
    <source>
        <dbReference type="SAM" id="Phobius"/>
    </source>
</evidence>
<proteinExistence type="predicted"/>
<sequence length="91" mass="10452">MGIVLMFLLIATVAPFVFIHLKKTKLAITQTILLVGMWVYFFETMFISAPSAFSITWSMFYLSLIVAEVAWVMFIIQVANSHEKPREAVKY</sequence>